<name>A0AAP0P5W6_9MAGN</name>
<dbReference type="InterPro" id="IPR002885">
    <property type="entry name" value="PPR_rpt"/>
</dbReference>
<evidence type="ECO:0000256" key="2">
    <source>
        <dbReference type="PROSITE-ProRule" id="PRU00708"/>
    </source>
</evidence>
<dbReference type="Pfam" id="PF12854">
    <property type="entry name" value="PPR_1"/>
    <property type="match status" value="1"/>
</dbReference>
<protein>
    <recommendedName>
        <fullName evidence="5">Tetratricopeptide-like helical domain-containing protein</fullName>
    </recommendedName>
</protein>
<proteinExistence type="predicted"/>
<keyword evidence="4" id="KW-1185">Reference proteome</keyword>
<dbReference type="PROSITE" id="PS51375">
    <property type="entry name" value="PPR"/>
    <property type="match status" value="2"/>
</dbReference>
<dbReference type="InterPro" id="IPR046960">
    <property type="entry name" value="PPR_At4g14850-like_plant"/>
</dbReference>
<feature type="repeat" description="PPR" evidence="2">
    <location>
        <begin position="297"/>
        <end position="331"/>
    </location>
</feature>
<evidence type="ECO:0008006" key="5">
    <source>
        <dbReference type="Google" id="ProtNLM"/>
    </source>
</evidence>
<reference evidence="3 4" key="1">
    <citation type="submission" date="2024-01" db="EMBL/GenBank/DDBJ databases">
        <title>Genome assemblies of Stephania.</title>
        <authorList>
            <person name="Yang L."/>
        </authorList>
    </citation>
    <scope>NUCLEOTIDE SEQUENCE [LARGE SCALE GENOMIC DNA]</scope>
    <source>
        <strain evidence="3">JXDWG</strain>
        <tissue evidence="3">Leaf</tissue>
    </source>
</reference>
<dbReference type="GO" id="GO:0009451">
    <property type="term" value="P:RNA modification"/>
    <property type="evidence" value="ECO:0007669"/>
    <property type="project" value="InterPro"/>
</dbReference>
<dbReference type="Pfam" id="PF13041">
    <property type="entry name" value="PPR_2"/>
    <property type="match status" value="1"/>
</dbReference>
<dbReference type="FunFam" id="1.25.40.10:FF:000525">
    <property type="entry name" value="Pentatricopeptide (PPR) repeat-containing protein-like"/>
    <property type="match status" value="1"/>
</dbReference>
<dbReference type="InterPro" id="IPR046848">
    <property type="entry name" value="E_motif"/>
</dbReference>
<dbReference type="GO" id="GO:0003723">
    <property type="term" value="F:RNA binding"/>
    <property type="evidence" value="ECO:0007669"/>
    <property type="project" value="InterPro"/>
</dbReference>
<sequence length="492" mass="54282">MSSHQANRFKYHLNQCYQSKNLNLTKSLHAYILKTSHFLSTSLTLTTSLILSYSSSLDHHHHHNTTISTTHFNILTNLFKSIDTSNPLPFNTIVSHLSHHGHPSFALHTLSFMHSNGVVLDSYAFCSSLTAAAAIRSVGFGKMMHAHVEKLGWLSSVYVGSALIDVYVKTSAMGYARSVFDEMPVRNVVCVNALFSGFVEGRMWEDGLNLVRRMRGLGMECDRFTMCGLLRVCAGLAKIELGRQVHGSLIRRVEDFGGDVFLRTSLIDMYGRCGVVEKARHVFDHARIGGGGEGKTDVVLWTSMLGVCGRNGHFEDVIELFKEMLMEGTKPDKIVFLAVISACSYTGNVSQGLQYFESMVGDFGLNPDQEHYSCVVDLLCRAGELERALDLISSMPFKTGTVDNSTRNGGTNNTSLWGALLNACVDSGNVELGKLAAERALEADPQNVGIYVLWSNLCASVGMWDEIEKLRDLIRERGLMKDVGCSRLEVAS</sequence>
<dbReference type="EMBL" id="JBBNAG010000005">
    <property type="protein sequence ID" value="KAK9132232.1"/>
    <property type="molecule type" value="Genomic_DNA"/>
</dbReference>
<gene>
    <name evidence="3" type="ORF">Scep_011760</name>
</gene>
<dbReference type="AlphaFoldDB" id="A0AAP0P5W6"/>
<keyword evidence="1" id="KW-0677">Repeat</keyword>
<dbReference type="Proteomes" id="UP001419268">
    <property type="component" value="Unassembled WGS sequence"/>
</dbReference>
<dbReference type="FunFam" id="1.25.40.10:FF:000755">
    <property type="entry name" value="Pentatricopeptide repeat-containing protein"/>
    <property type="match status" value="1"/>
</dbReference>
<dbReference type="Pfam" id="PF20431">
    <property type="entry name" value="E_motif"/>
    <property type="match status" value="1"/>
</dbReference>
<dbReference type="InterPro" id="IPR011990">
    <property type="entry name" value="TPR-like_helical_dom_sf"/>
</dbReference>
<feature type="repeat" description="PPR" evidence="2">
    <location>
        <begin position="187"/>
        <end position="221"/>
    </location>
</feature>
<evidence type="ECO:0000256" key="1">
    <source>
        <dbReference type="ARBA" id="ARBA00022737"/>
    </source>
</evidence>
<comment type="caution">
    <text evidence="3">The sequence shown here is derived from an EMBL/GenBank/DDBJ whole genome shotgun (WGS) entry which is preliminary data.</text>
</comment>
<dbReference type="PANTHER" id="PTHR47926:SF386">
    <property type="entry name" value="PENTATRICOPEPTIDE REPEAT-CONTAINING PROTEIN"/>
    <property type="match status" value="1"/>
</dbReference>
<accession>A0AAP0P5W6</accession>
<organism evidence="3 4">
    <name type="scientific">Stephania cephalantha</name>
    <dbReference type="NCBI Taxonomy" id="152367"/>
    <lineage>
        <taxon>Eukaryota</taxon>
        <taxon>Viridiplantae</taxon>
        <taxon>Streptophyta</taxon>
        <taxon>Embryophyta</taxon>
        <taxon>Tracheophyta</taxon>
        <taxon>Spermatophyta</taxon>
        <taxon>Magnoliopsida</taxon>
        <taxon>Ranunculales</taxon>
        <taxon>Menispermaceae</taxon>
        <taxon>Menispermoideae</taxon>
        <taxon>Cissampelideae</taxon>
        <taxon>Stephania</taxon>
    </lineage>
</organism>
<evidence type="ECO:0000313" key="3">
    <source>
        <dbReference type="EMBL" id="KAK9132232.1"/>
    </source>
</evidence>
<dbReference type="NCBIfam" id="TIGR00756">
    <property type="entry name" value="PPR"/>
    <property type="match status" value="3"/>
</dbReference>
<dbReference type="PANTHER" id="PTHR47926">
    <property type="entry name" value="PENTATRICOPEPTIDE REPEAT-CONTAINING PROTEIN"/>
    <property type="match status" value="1"/>
</dbReference>
<dbReference type="Gene3D" id="1.25.40.10">
    <property type="entry name" value="Tetratricopeptide repeat domain"/>
    <property type="match status" value="2"/>
</dbReference>
<evidence type="ECO:0000313" key="4">
    <source>
        <dbReference type="Proteomes" id="UP001419268"/>
    </source>
</evidence>
<dbReference type="Pfam" id="PF01535">
    <property type="entry name" value="PPR"/>
    <property type="match status" value="3"/>
</dbReference>